<evidence type="ECO:0000313" key="2">
    <source>
        <dbReference type="Proteomes" id="UP000767854"/>
    </source>
</evidence>
<reference evidence="1 2" key="1">
    <citation type="submission" date="2021-01" db="EMBL/GenBank/DDBJ databases">
        <title>Genomic Encyclopedia of Type Strains, Phase IV (KMG-IV): sequencing the most valuable type-strain genomes for metagenomic binning, comparative biology and taxonomic classification.</title>
        <authorList>
            <person name="Goeker M."/>
        </authorList>
    </citation>
    <scope>NUCLEOTIDE SEQUENCE [LARGE SCALE GENOMIC DNA]</scope>
    <source>
        <strain evidence="1 2">DSM 24436</strain>
    </source>
</reference>
<dbReference type="Gene3D" id="1.10.10.10">
    <property type="entry name" value="Winged helix-like DNA-binding domain superfamily/Winged helix DNA-binding domain"/>
    <property type="match status" value="1"/>
</dbReference>
<name>A0ABS2MRX8_9FIRM</name>
<dbReference type="InterPro" id="IPR036390">
    <property type="entry name" value="WH_DNA-bd_sf"/>
</dbReference>
<dbReference type="EMBL" id="JAFBDT010000013">
    <property type="protein sequence ID" value="MBM7562179.1"/>
    <property type="molecule type" value="Genomic_DNA"/>
</dbReference>
<sequence length="192" mass="21754">MKDAIVLKDLEQIKAISQQYRLDVIDAFDNLPKTAKQVAEIMGEPHGRVNYHIKMLEKVGILELVEEVSKLGVVEKYYCPVAYKILIDSSAVTLDDVMDDTISKVSLALFESVSKDFYESIELYTGNISRKIAYSADYFLTETEAKTLNHEISRIVEEFLKDKTEPKAGADRYTVAHMLIPMPAKKNVENSK</sequence>
<keyword evidence="1" id="KW-0238">DNA-binding</keyword>
<accession>A0ABS2MRX8</accession>
<evidence type="ECO:0000313" key="1">
    <source>
        <dbReference type="EMBL" id="MBM7562179.1"/>
    </source>
</evidence>
<comment type="caution">
    <text evidence="1">The sequence shown here is derived from an EMBL/GenBank/DDBJ whole genome shotgun (WGS) entry which is preliminary data.</text>
</comment>
<dbReference type="RefSeq" id="WP_204664341.1">
    <property type="nucleotide sequence ID" value="NZ_JAFBDT010000013.1"/>
</dbReference>
<proteinExistence type="predicted"/>
<organism evidence="1 2">
    <name type="scientific">Fusibacter tunisiensis</name>
    <dbReference type="NCBI Taxonomy" id="1008308"/>
    <lineage>
        <taxon>Bacteria</taxon>
        <taxon>Bacillati</taxon>
        <taxon>Bacillota</taxon>
        <taxon>Clostridia</taxon>
        <taxon>Eubacteriales</taxon>
        <taxon>Eubacteriales Family XII. Incertae Sedis</taxon>
        <taxon>Fusibacter</taxon>
    </lineage>
</organism>
<dbReference type="InterPro" id="IPR036388">
    <property type="entry name" value="WH-like_DNA-bd_sf"/>
</dbReference>
<keyword evidence="2" id="KW-1185">Reference proteome</keyword>
<dbReference type="Pfam" id="PF12840">
    <property type="entry name" value="HTH_20"/>
    <property type="match status" value="1"/>
</dbReference>
<dbReference type="InterPro" id="IPR011991">
    <property type="entry name" value="ArsR-like_HTH"/>
</dbReference>
<protein>
    <submittedName>
        <fullName evidence="1">DNA-binding transcriptional ArsR family regulator</fullName>
    </submittedName>
</protein>
<gene>
    <name evidence="1" type="ORF">JOC49_001722</name>
</gene>
<dbReference type="CDD" id="cd00090">
    <property type="entry name" value="HTH_ARSR"/>
    <property type="match status" value="1"/>
</dbReference>
<dbReference type="SUPFAM" id="SSF46785">
    <property type="entry name" value="Winged helix' DNA-binding domain"/>
    <property type="match status" value="1"/>
</dbReference>
<dbReference type="Proteomes" id="UP000767854">
    <property type="component" value="Unassembled WGS sequence"/>
</dbReference>
<dbReference type="GO" id="GO:0003677">
    <property type="term" value="F:DNA binding"/>
    <property type="evidence" value="ECO:0007669"/>
    <property type="project" value="UniProtKB-KW"/>
</dbReference>